<dbReference type="SMART" id="SM00387">
    <property type="entry name" value="HATPase_c"/>
    <property type="match status" value="1"/>
</dbReference>
<dbReference type="SMART" id="SM00304">
    <property type="entry name" value="HAMP"/>
    <property type="match status" value="1"/>
</dbReference>
<dbReference type="Gene3D" id="6.10.340.10">
    <property type="match status" value="1"/>
</dbReference>
<dbReference type="Proteomes" id="UP000260649">
    <property type="component" value="Unassembled WGS sequence"/>
</dbReference>
<dbReference type="FunFam" id="1.10.287.130:FF:000001">
    <property type="entry name" value="Two-component sensor histidine kinase"/>
    <property type="match status" value="1"/>
</dbReference>
<keyword evidence="18" id="KW-1185">Reference proteome</keyword>
<dbReference type="Pfam" id="PF02518">
    <property type="entry name" value="HATPase_c"/>
    <property type="match status" value="1"/>
</dbReference>
<evidence type="ECO:0000256" key="9">
    <source>
        <dbReference type="ARBA" id="ARBA00022777"/>
    </source>
</evidence>
<feature type="transmembrane region" description="Helical" evidence="14">
    <location>
        <begin position="193"/>
        <end position="215"/>
    </location>
</feature>
<keyword evidence="11 14" id="KW-1133">Transmembrane helix</keyword>
<dbReference type="Gene3D" id="1.10.287.130">
    <property type="match status" value="1"/>
</dbReference>
<evidence type="ECO:0000259" key="15">
    <source>
        <dbReference type="PROSITE" id="PS50109"/>
    </source>
</evidence>
<comment type="catalytic activity">
    <reaction evidence="1">
        <text>ATP + protein L-histidine = ADP + protein N-phospho-L-histidine.</text>
        <dbReference type="EC" id="2.7.13.3"/>
    </reaction>
</comment>
<feature type="transmembrane region" description="Helical" evidence="14">
    <location>
        <begin position="12"/>
        <end position="35"/>
    </location>
</feature>
<dbReference type="InterPro" id="IPR036890">
    <property type="entry name" value="HATPase_C_sf"/>
</dbReference>
<accession>A0A3E2B4U9</accession>
<comment type="subcellular location">
    <subcellularLocation>
        <location evidence="2">Cell membrane</location>
        <topology evidence="2">Multi-pass membrane protein</topology>
    </subcellularLocation>
</comment>
<sequence length="493" mass="54191">MKRTKSMYLRQVTVMLGLIILCMVLLGAGFFSLSYRHQLEEIQTTLDRNAGFISSYANAAITKGDSLSGEDFINYIYSAVRLTDTTVLVCNTKGQILCAAGVNLNEDLLNSSTIADLSVPSWAVNQLLNGKPYSGVTTFGQLLSSKCYLTSEVLSPLVQDRVSGELISSGIPTGFLFVAADATSVLDFLENTFQLFFITAVAVLLISLVICSITVQRMVDPLKGMCAFAHKFAHGEVDTRITEYTNRKDEIGELAIAFNAMADSLAQAEQKRSEFVANVSHELKTPMTTIAGFADGILDGTIPPEKERESLQVISSETRRLSRLVRRMLELSRLQSSERVAAQEQFDVAEVLLRVLVSLESKITEKDLDVQTQLPDGPVMVWGDPDAVTQVCYNLLDNAVKFSSPQGRLTLRITTKAGKAYIAIGNQGETIPPQQLTHIFDRFHKADSSRSTHKDGVGLGLYIVKTILNTYKEDITVTSQDGFTEFTFTLSEV</sequence>
<keyword evidence="7 14" id="KW-0812">Transmembrane</keyword>
<organism evidence="17 18">
    <name type="scientific">Evtepia gabavorous</name>
    <dbReference type="NCBI Taxonomy" id="2211183"/>
    <lineage>
        <taxon>Bacteria</taxon>
        <taxon>Bacillati</taxon>
        <taxon>Bacillota</taxon>
        <taxon>Clostridia</taxon>
        <taxon>Eubacteriales</taxon>
        <taxon>Evtepia</taxon>
    </lineage>
</organism>
<dbReference type="PANTHER" id="PTHR45528">
    <property type="entry name" value="SENSOR HISTIDINE KINASE CPXA"/>
    <property type="match status" value="1"/>
</dbReference>
<keyword evidence="4" id="KW-1003">Cell membrane</keyword>
<dbReference type="CDD" id="cd00082">
    <property type="entry name" value="HisKA"/>
    <property type="match status" value="1"/>
</dbReference>
<dbReference type="SUPFAM" id="SSF47384">
    <property type="entry name" value="Homodimeric domain of signal transducing histidine kinase"/>
    <property type="match status" value="1"/>
</dbReference>
<evidence type="ECO:0000256" key="5">
    <source>
        <dbReference type="ARBA" id="ARBA00022553"/>
    </source>
</evidence>
<keyword evidence="10" id="KW-0067">ATP-binding</keyword>
<evidence type="ECO:0000259" key="16">
    <source>
        <dbReference type="PROSITE" id="PS50885"/>
    </source>
</evidence>
<dbReference type="RefSeq" id="WP_117141976.1">
    <property type="nucleotide sequence ID" value="NZ_DAIQVC010000012.1"/>
</dbReference>
<evidence type="ECO:0000256" key="12">
    <source>
        <dbReference type="ARBA" id="ARBA00023012"/>
    </source>
</evidence>
<dbReference type="PROSITE" id="PS50109">
    <property type="entry name" value="HIS_KIN"/>
    <property type="match status" value="1"/>
</dbReference>
<dbReference type="InterPro" id="IPR003594">
    <property type="entry name" value="HATPase_dom"/>
</dbReference>
<dbReference type="GO" id="GO:0005524">
    <property type="term" value="F:ATP binding"/>
    <property type="evidence" value="ECO:0007669"/>
    <property type="project" value="UniProtKB-KW"/>
</dbReference>
<dbReference type="GO" id="GO:0000155">
    <property type="term" value="F:phosphorelay sensor kinase activity"/>
    <property type="evidence" value="ECO:0007669"/>
    <property type="project" value="InterPro"/>
</dbReference>
<evidence type="ECO:0000256" key="8">
    <source>
        <dbReference type="ARBA" id="ARBA00022741"/>
    </source>
</evidence>
<feature type="domain" description="Histidine kinase" evidence="15">
    <location>
        <begin position="278"/>
        <end position="493"/>
    </location>
</feature>
<dbReference type="Pfam" id="PF00672">
    <property type="entry name" value="HAMP"/>
    <property type="match status" value="1"/>
</dbReference>
<dbReference type="CDD" id="cd06225">
    <property type="entry name" value="HAMP"/>
    <property type="match status" value="1"/>
</dbReference>
<dbReference type="EMBL" id="QQRQ01000005">
    <property type="protein sequence ID" value="RFT07039.1"/>
    <property type="molecule type" value="Genomic_DNA"/>
</dbReference>
<comment type="caution">
    <text evidence="17">The sequence shown here is derived from an EMBL/GenBank/DDBJ whole genome shotgun (WGS) entry which is preliminary data.</text>
</comment>
<keyword evidence="12" id="KW-0902">Two-component regulatory system</keyword>
<proteinExistence type="predicted"/>
<evidence type="ECO:0000313" key="17">
    <source>
        <dbReference type="EMBL" id="RFT07039.1"/>
    </source>
</evidence>
<dbReference type="OrthoDB" id="9813151at2"/>
<dbReference type="PROSITE" id="PS50885">
    <property type="entry name" value="HAMP"/>
    <property type="match status" value="1"/>
</dbReference>
<evidence type="ECO:0000256" key="11">
    <source>
        <dbReference type="ARBA" id="ARBA00022989"/>
    </source>
</evidence>
<dbReference type="GeneID" id="97994991"/>
<evidence type="ECO:0000256" key="14">
    <source>
        <dbReference type="SAM" id="Phobius"/>
    </source>
</evidence>
<keyword evidence="9 17" id="KW-0418">Kinase</keyword>
<dbReference type="SUPFAM" id="SSF55874">
    <property type="entry name" value="ATPase domain of HSP90 chaperone/DNA topoisomerase II/histidine kinase"/>
    <property type="match status" value="1"/>
</dbReference>
<evidence type="ECO:0000256" key="1">
    <source>
        <dbReference type="ARBA" id="ARBA00000085"/>
    </source>
</evidence>
<dbReference type="PANTHER" id="PTHR45528:SF1">
    <property type="entry name" value="SENSOR HISTIDINE KINASE CPXA"/>
    <property type="match status" value="1"/>
</dbReference>
<evidence type="ECO:0000256" key="7">
    <source>
        <dbReference type="ARBA" id="ARBA00022692"/>
    </source>
</evidence>
<dbReference type="InterPro" id="IPR050398">
    <property type="entry name" value="HssS/ArlS-like"/>
</dbReference>
<dbReference type="SUPFAM" id="SSF158472">
    <property type="entry name" value="HAMP domain-like"/>
    <property type="match status" value="1"/>
</dbReference>
<keyword evidence="6" id="KW-0808">Transferase</keyword>
<evidence type="ECO:0000256" key="4">
    <source>
        <dbReference type="ARBA" id="ARBA00022475"/>
    </source>
</evidence>
<evidence type="ECO:0000256" key="10">
    <source>
        <dbReference type="ARBA" id="ARBA00022840"/>
    </source>
</evidence>
<protein>
    <recommendedName>
        <fullName evidence="3">histidine kinase</fullName>
        <ecNumber evidence="3">2.7.13.3</ecNumber>
    </recommendedName>
</protein>
<name>A0A3E2B4U9_9FIRM</name>
<keyword evidence="8" id="KW-0547">Nucleotide-binding</keyword>
<dbReference type="GO" id="GO:0005886">
    <property type="term" value="C:plasma membrane"/>
    <property type="evidence" value="ECO:0007669"/>
    <property type="project" value="UniProtKB-SubCell"/>
</dbReference>
<evidence type="ECO:0000256" key="13">
    <source>
        <dbReference type="ARBA" id="ARBA00023136"/>
    </source>
</evidence>
<evidence type="ECO:0000256" key="2">
    <source>
        <dbReference type="ARBA" id="ARBA00004651"/>
    </source>
</evidence>
<keyword evidence="13 14" id="KW-0472">Membrane</keyword>
<evidence type="ECO:0000256" key="3">
    <source>
        <dbReference type="ARBA" id="ARBA00012438"/>
    </source>
</evidence>
<dbReference type="FunFam" id="3.30.565.10:FF:000006">
    <property type="entry name" value="Sensor histidine kinase WalK"/>
    <property type="match status" value="1"/>
</dbReference>
<gene>
    <name evidence="17" type="ORF">DV520_04465</name>
</gene>
<dbReference type="EC" id="2.7.13.3" evidence="3"/>
<dbReference type="InterPro" id="IPR003660">
    <property type="entry name" value="HAMP_dom"/>
</dbReference>
<evidence type="ECO:0000256" key="6">
    <source>
        <dbReference type="ARBA" id="ARBA00022679"/>
    </source>
</evidence>
<dbReference type="SMART" id="SM00388">
    <property type="entry name" value="HisKA"/>
    <property type="match status" value="1"/>
</dbReference>
<evidence type="ECO:0000313" key="18">
    <source>
        <dbReference type="Proteomes" id="UP000260649"/>
    </source>
</evidence>
<reference evidence="17 18" key="1">
    <citation type="submission" date="2018-07" db="EMBL/GenBank/DDBJ databases">
        <title>GABA Modulating Bacteria of the Human Gut Microbiota.</title>
        <authorList>
            <person name="Strandwitz P."/>
            <person name="Kim K.H."/>
            <person name="Terekhova D."/>
            <person name="Liu J.K."/>
            <person name="Sharma A."/>
            <person name="Levering J."/>
            <person name="Mcdonald D."/>
            <person name="Dietrich D."/>
            <person name="Ramadhar T.R."/>
            <person name="Lekbua A."/>
            <person name="Mroue N."/>
            <person name="Liston C."/>
            <person name="Stewart E.J."/>
            <person name="Dubin M.J."/>
            <person name="Zengler K."/>
            <person name="Knight R."/>
            <person name="Gilbert J.A."/>
            <person name="Clardy J."/>
            <person name="Lewis K."/>
        </authorList>
    </citation>
    <scope>NUCLEOTIDE SEQUENCE [LARGE SCALE GENOMIC DNA]</scope>
    <source>
        <strain evidence="17 18">KLE1738</strain>
    </source>
</reference>
<dbReference type="Gene3D" id="3.30.565.10">
    <property type="entry name" value="Histidine kinase-like ATPase, C-terminal domain"/>
    <property type="match status" value="1"/>
</dbReference>
<feature type="domain" description="HAMP" evidence="16">
    <location>
        <begin position="216"/>
        <end position="270"/>
    </location>
</feature>
<keyword evidence="5" id="KW-0597">Phosphoprotein</keyword>
<dbReference type="InterPro" id="IPR005467">
    <property type="entry name" value="His_kinase_dom"/>
</dbReference>
<dbReference type="InterPro" id="IPR036097">
    <property type="entry name" value="HisK_dim/P_sf"/>
</dbReference>
<dbReference type="AlphaFoldDB" id="A0A3E2B4U9"/>
<dbReference type="InterPro" id="IPR003661">
    <property type="entry name" value="HisK_dim/P_dom"/>
</dbReference>
<dbReference type="Pfam" id="PF00512">
    <property type="entry name" value="HisKA"/>
    <property type="match status" value="1"/>
</dbReference>